<organism evidence="1 2">
    <name type="scientific">Aliiglaciecola lipolytica E3</name>
    <dbReference type="NCBI Taxonomy" id="1127673"/>
    <lineage>
        <taxon>Bacteria</taxon>
        <taxon>Pseudomonadati</taxon>
        <taxon>Pseudomonadota</taxon>
        <taxon>Gammaproteobacteria</taxon>
        <taxon>Alteromonadales</taxon>
        <taxon>Alteromonadaceae</taxon>
        <taxon>Aliiglaciecola</taxon>
    </lineage>
</organism>
<dbReference type="Pfam" id="PF13972">
    <property type="entry name" value="TetR"/>
    <property type="match status" value="1"/>
</dbReference>
<keyword evidence="2" id="KW-1185">Reference proteome</keyword>
<dbReference type="eggNOG" id="COG1309">
    <property type="taxonomic scope" value="Bacteria"/>
</dbReference>
<reference evidence="1 2" key="1">
    <citation type="journal article" date="2017" name="Antonie Van Leeuwenhoek">
        <title>Rhizobium rhizosphaerae sp. nov., a novel species isolated from rice rhizosphere.</title>
        <authorList>
            <person name="Zhao J.J."/>
            <person name="Zhang J."/>
            <person name="Zhang R.J."/>
            <person name="Zhang C.W."/>
            <person name="Yin H.Q."/>
            <person name="Zhang X.X."/>
        </authorList>
    </citation>
    <scope>NUCLEOTIDE SEQUENCE [LARGE SCALE GENOMIC DNA]</scope>
    <source>
        <strain evidence="1 2">E3</strain>
    </source>
</reference>
<sequence length="108" mass="11953">MAKGFKLQLLSQEKCVEKLLKVFIKNGSFKATESQAIQVVELIGLVFTQSANYYALKGQNIHDETHLYKGLATILFAVLPYINLPAGELHHLQDAIATHSLVSRLGES</sequence>
<protein>
    <submittedName>
        <fullName evidence="1">Uncharacterized protein</fullName>
    </submittedName>
</protein>
<accession>K6Y756</accession>
<comment type="caution">
    <text evidence="1">The sequence shown here is derived from an EMBL/GenBank/DDBJ whole genome shotgun (WGS) entry which is preliminary data.</text>
</comment>
<evidence type="ECO:0000313" key="1">
    <source>
        <dbReference type="EMBL" id="GAC14052.1"/>
    </source>
</evidence>
<dbReference type="InterPro" id="IPR025722">
    <property type="entry name" value="TetR"/>
</dbReference>
<evidence type="ECO:0000313" key="2">
    <source>
        <dbReference type="Proteomes" id="UP000006334"/>
    </source>
</evidence>
<dbReference type="EMBL" id="BAEN01000031">
    <property type="protein sequence ID" value="GAC14052.1"/>
    <property type="molecule type" value="Genomic_DNA"/>
</dbReference>
<gene>
    <name evidence="1" type="ORF">GLIP_1416</name>
</gene>
<dbReference type="AlphaFoldDB" id="K6Y756"/>
<dbReference type="Proteomes" id="UP000006334">
    <property type="component" value="Unassembled WGS sequence"/>
</dbReference>
<proteinExistence type="predicted"/>
<name>K6Y756_9ALTE</name>